<dbReference type="STRING" id="4577.A0A1D6MXY3"/>
<feature type="compositionally biased region" description="Low complexity" evidence="2">
    <location>
        <begin position="212"/>
        <end position="222"/>
    </location>
</feature>
<dbReference type="Gene3D" id="3.30.40.10">
    <property type="entry name" value="Zinc/RING finger domain, C3HC4 (zinc finger)"/>
    <property type="match status" value="1"/>
</dbReference>
<feature type="region of interest" description="Disordered" evidence="2">
    <location>
        <begin position="52"/>
        <end position="85"/>
    </location>
</feature>
<dbReference type="Pfam" id="PF02148">
    <property type="entry name" value="zf-UBP"/>
    <property type="match status" value="1"/>
</dbReference>
<keyword evidence="1" id="KW-0479">Metal-binding</keyword>
<dbReference type="GO" id="GO:0008270">
    <property type="term" value="F:zinc ion binding"/>
    <property type="evidence" value="ECO:0007669"/>
    <property type="project" value="UniProtKB-KW"/>
</dbReference>
<dbReference type="EMBL" id="CM007649">
    <property type="protein sequence ID" value="ONM33584.1"/>
    <property type="molecule type" value="Genomic_DNA"/>
</dbReference>
<dbReference type="SUPFAM" id="SSF57850">
    <property type="entry name" value="RING/U-box"/>
    <property type="match status" value="1"/>
</dbReference>
<keyword evidence="1" id="KW-0863">Zinc-finger</keyword>
<evidence type="ECO:0000256" key="2">
    <source>
        <dbReference type="SAM" id="MobiDB-lite"/>
    </source>
</evidence>
<accession>A0A1D6MXY3</accession>
<evidence type="ECO:0000313" key="4">
    <source>
        <dbReference type="EMBL" id="ONM33584.1"/>
    </source>
</evidence>
<dbReference type="InterPro" id="IPR013083">
    <property type="entry name" value="Znf_RING/FYVE/PHD"/>
</dbReference>
<organism evidence="4">
    <name type="scientific">Zea mays</name>
    <name type="common">Maize</name>
    <dbReference type="NCBI Taxonomy" id="4577"/>
    <lineage>
        <taxon>Eukaryota</taxon>
        <taxon>Viridiplantae</taxon>
        <taxon>Streptophyta</taxon>
        <taxon>Embryophyta</taxon>
        <taxon>Tracheophyta</taxon>
        <taxon>Spermatophyta</taxon>
        <taxon>Magnoliopsida</taxon>
        <taxon>Liliopsida</taxon>
        <taxon>Poales</taxon>
        <taxon>Poaceae</taxon>
        <taxon>PACMAD clade</taxon>
        <taxon>Panicoideae</taxon>
        <taxon>Andropogonodae</taxon>
        <taxon>Andropogoneae</taxon>
        <taxon>Tripsacinae</taxon>
        <taxon>Zea</taxon>
    </lineage>
</organism>
<feature type="compositionally biased region" description="Pro residues" evidence="2">
    <location>
        <begin position="65"/>
        <end position="74"/>
    </location>
</feature>
<dbReference type="AlphaFoldDB" id="A0A1D6MXY3"/>
<gene>
    <name evidence="4" type="ORF">ZEAMMB73_Zm00001d041742</name>
</gene>
<reference evidence="4" key="1">
    <citation type="submission" date="2015-12" db="EMBL/GenBank/DDBJ databases">
        <title>Update maize B73 reference genome by single molecule sequencing technologies.</title>
        <authorList>
            <consortium name="Maize Genome Sequencing Project"/>
            <person name="Ware D."/>
        </authorList>
    </citation>
    <scope>NUCLEOTIDE SEQUENCE [LARGE SCALE GENOMIC DNA]</scope>
    <source>
        <tissue evidence="4">Seedling</tissue>
    </source>
</reference>
<keyword evidence="1" id="KW-0862">Zinc</keyword>
<dbReference type="InParanoid" id="A0A1D6MXY3"/>
<evidence type="ECO:0000259" key="3">
    <source>
        <dbReference type="PROSITE" id="PS50271"/>
    </source>
</evidence>
<proteinExistence type="predicted"/>
<protein>
    <recommendedName>
        <fullName evidence="3">UBP-type domain-containing protein</fullName>
    </recommendedName>
</protein>
<feature type="compositionally biased region" description="Low complexity" evidence="2">
    <location>
        <begin position="52"/>
        <end position="61"/>
    </location>
</feature>
<dbReference type="InterPro" id="IPR001607">
    <property type="entry name" value="Znf_UBP"/>
</dbReference>
<name>A0A1D6MXY3_MAIZE</name>
<dbReference type="ExpressionAtlas" id="A0A1D6MXY3">
    <property type="expression patterns" value="baseline and differential"/>
</dbReference>
<sequence>MEWPMGNGMRSLASCARATSNPADPDITVLVCYAQVPDHHLHLSLHHLLPHSTGRNPTLTRPPRHPPTLSPPQHTPVRPLASPVSTPSIPPPCPHLVVHRLSSRPLRFLRRCLRLRSLGRLEIRRDPRELPHCSPCAAASPSPTSRIYACLSCTAVFGPSHAATHASASVGLGHQIAIDVDRAKLFCAACGDQVYDPDFDYTVFLAQSSSLLPSTSTSSTSPALRKRRRVD</sequence>
<feature type="domain" description="UBP-type" evidence="3">
    <location>
        <begin position="110"/>
        <end position="213"/>
    </location>
</feature>
<evidence type="ECO:0000256" key="1">
    <source>
        <dbReference type="PROSITE-ProRule" id="PRU00502"/>
    </source>
</evidence>
<dbReference type="PROSITE" id="PS50271">
    <property type="entry name" value="ZF_UBP"/>
    <property type="match status" value="1"/>
</dbReference>
<feature type="region of interest" description="Disordered" evidence="2">
    <location>
        <begin position="212"/>
        <end position="231"/>
    </location>
</feature>